<feature type="transmembrane region" description="Helical" evidence="2">
    <location>
        <begin position="46"/>
        <end position="68"/>
    </location>
</feature>
<evidence type="ECO:0000256" key="1">
    <source>
        <dbReference type="SAM" id="MobiDB-lite"/>
    </source>
</evidence>
<dbReference type="RefSeq" id="WP_136930934.1">
    <property type="nucleotide sequence ID" value="NZ_SSMQ01000022.1"/>
</dbReference>
<organism evidence="3 4">
    <name type="scientific">Polyangium fumosum</name>
    <dbReference type="NCBI Taxonomy" id="889272"/>
    <lineage>
        <taxon>Bacteria</taxon>
        <taxon>Pseudomonadati</taxon>
        <taxon>Myxococcota</taxon>
        <taxon>Polyangia</taxon>
        <taxon>Polyangiales</taxon>
        <taxon>Polyangiaceae</taxon>
        <taxon>Polyangium</taxon>
    </lineage>
</organism>
<gene>
    <name evidence="3" type="ORF">E8A74_21520</name>
</gene>
<dbReference type="AlphaFoldDB" id="A0A4U1JB43"/>
<evidence type="ECO:0000256" key="2">
    <source>
        <dbReference type="SAM" id="Phobius"/>
    </source>
</evidence>
<sequence length="105" mass="10630">MVGERQAGQGGTTEQGADRGPLAAFGGVDPNEVLTMVSDVARANPHAALVGAVAVGFLLGGGLTPRLLGAAALFTARRYFRATVEETLAGLEHGLAERMGNAGAR</sequence>
<protein>
    <submittedName>
        <fullName evidence="3">Uncharacterized protein</fullName>
    </submittedName>
</protein>
<reference evidence="3 4" key="1">
    <citation type="submission" date="2019-04" db="EMBL/GenBank/DDBJ databases">
        <authorList>
            <person name="Li Y."/>
            <person name="Wang J."/>
        </authorList>
    </citation>
    <scope>NUCLEOTIDE SEQUENCE [LARGE SCALE GENOMIC DNA]</scope>
    <source>
        <strain evidence="3 4">DSM 14668</strain>
    </source>
</reference>
<evidence type="ECO:0000313" key="3">
    <source>
        <dbReference type="EMBL" id="TKD05127.1"/>
    </source>
</evidence>
<feature type="region of interest" description="Disordered" evidence="1">
    <location>
        <begin position="1"/>
        <end position="24"/>
    </location>
</feature>
<dbReference type="Proteomes" id="UP000309215">
    <property type="component" value="Unassembled WGS sequence"/>
</dbReference>
<keyword evidence="2" id="KW-0472">Membrane</keyword>
<keyword evidence="2" id="KW-1133">Transmembrane helix</keyword>
<keyword evidence="2" id="KW-0812">Transmembrane</keyword>
<name>A0A4U1JB43_9BACT</name>
<comment type="caution">
    <text evidence="3">The sequence shown here is derived from an EMBL/GenBank/DDBJ whole genome shotgun (WGS) entry which is preliminary data.</text>
</comment>
<dbReference type="OrthoDB" id="9930689at2"/>
<dbReference type="EMBL" id="SSMQ01000022">
    <property type="protein sequence ID" value="TKD05127.1"/>
    <property type="molecule type" value="Genomic_DNA"/>
</dbReference>
<evidence type="ECO:0000313" key="4">
    <source>
        <dbReference type="Proteomes" id="UP000309215"/>
    </source>
</evidence>
<proteinExistence type="predicted"/>
<keyword evidence="4" id="KW-1185">Reference proteome</keyword>
<accession>A0A4U1JB43</accession>